<evidence type="ECO:0000313" key="4">
    <source>
        <dbReference type="Proteomes" id="UP000724149"/>
    </source>
</evidence>
<name>A0ABS2GPY0_9FIRM</name>
<feature type="domain" description="Tail sheath protein C-terminal" evidence="2">
    <location>
        <begin position="243"/>
        <end position="341"/>
    </location>
</feature>
<reference evidence="3 4" key="1">
    <citation type="journal article" date="2021" name="Sci. Rep.">
        <title>The distribution of antibiotic resistance genes in chicken gut microbiota commensals.</title>
        <authorList>
            <person name="Juricova H."/>
            <person name="Matiasovicova J."/>
            <person name="Kubasova T."/>
            <person name="Cejkova D."/>
            <person name="Rychlik I."/>
        </authorList>
    </citation>
    <scope>NUCLEOTIDE SEQUENCE [LARGE SCALE GENOMIC DNA]</scope>
    <source>
        <strain evidence="3 4">An564</strain>
    </source>
</reference>
<dbReference type="Gene3D" id="3.30.1370.220">
    <property type="match status" value="1"/>
</dbReference>
<comment type="similarity">
    <text evidence="1">Belongs to the myoviridae tail sheath protein family.</text>
</comment>
<dbReference type="Proteomes" id="UP000724149">
    <property type="component" value="Unassembled WGS sequence"/>
</dbReference>
<protein>
    <recommendedName>
        <fullName evidence="2">Tail sheath protein C-terminal domain-containing protein</fullName>
    </recommendedName>
</protein>
<dbReference type="Pfam" id="PF17482">
    <property type="entry name" value="Phage_sheath_1C"/>
    <property type="match status" value="1"/>
</dbReference>
<dbReference type="InterPro" id="IPR020287">
    <property type="entry name" value="Tail_sheath_C"/>
</dbReference>
<keyword evidence="4" id="KW-1185">Reference proteome</keyword>
<dbReference type="Gene3D" id="3.40.50.11790">
    <property type="match status" value="1"/>
</dbReference>
<evidence type="ECO:0000313" key="3">
    <source>
        <dbReference type="EMBL" id="MBM6923883.1"/>
    </source>
</evidence>
<dbReference type="EMBL" id="JACSNR010000009">
    <property type="protein sequence ID" value="MBM6923883.1"/>
    <property type="molecule type" value="Genomic_DNA"/>
</dbReference>
<organism evidence="3 4">
    <name type="scientific">Hydrogenoanaerobacterium saccharovorans</name>
    <dbReference type="NCBI Taxonomy" id="474960"/>
    <lineage>
        <taxon>Bacteria</taxon>
        <taxon>Bacillati</taxon>
        <taxon>Bacillota</taxon>
        <taxon>Clostridia</taxon>
        <taxon>Eubacteriales</taxon>
        <taxon>Oscillospiraceae</taxon>
        <taxon>Hydrogenoanaerobacterium</taxon>
    </lineage>
</organism>
<gene>
    <name evidence="3" type="ORF">H9X81_09320</name>
</gene>
<comment type="caution">
    <text evidence="3">The sequence shown here is derived from an EMBL/GenBank/DDBJ whole genome shotgun (WGS) entry which is preliminary data.</text>
</comment>
<evidence type="ECO:0000259" key="2">
    <source>
        <dbReference type="Pfam" id="PF17482"/>
    </source>
</evidence>
<evidence type="ECO:0000256" key="1">
    <source>
        <dbReference type="ARBA" id="ARBA00008005"/>
    </source>
</evidence>
<dbReference type="RefSeq" id="WP_204721494.1">
    <property type="nucleotide sequence ID" value="NZ_JACSNR010000009.1"/>
</dbReference>
<sequence>MEEKLRPGVFSSYTAGSSGYGSGSRAAGLIVPGVTAPGTPVWVTDGTEAAAALPAREEAEALAACELLLATGAGKVWLCPVAEEGWQAAFDLAGAEAELDTIVSACEEEADALAFAAMLTAAANDRRERVGIIAAADDEAALALAAAVNCERVMLTAGSGVYQDCDSPLCLAAAVAGKLLSRSAPDESLSAAVLEGLSAVSPARSEAEIETLLRGGVVPAEWVGGQAECIRGVTTRTKNGSAPDSTWRDITTLLTVDHIMQAVRQMLTEKLRGVRSSQQSLESVASQVTVLLRQKEEEGLLEDWSDPVVYTRPEDASVCVVELSFAVARVVSRITVTASITL</sequence>
<accession>A0ABS2GPY0</accession>
<proteinExistence type="inferred from homology"/>